<reference evidence="9" key="1">
    <citation type="journal article" date="2021" name="Nat. Commun.">
        <title>Genetic determinants of endophytism in the Arabidopsis root mycobiome.</title>
        <authorList>
            <person name="Mesny F."/>
            <person name="Miyauchi S."/>
            <person name="Thiergart T."/>
            <person name="Pickel B."/>
            <person name="Atanasova L."/>
            <person name="Karlsson M."/>
            <person name="Huettel B."/>
            <person name="Barry K.W."/>
            <person name="Haridas S."/>
            <person name="Chen C."/>
            <person name="Bauer D."/>
            <person name="Andreopoulos W."/>
            <person name="Pangilinan J."/>
            <person name="LaButti K."/>
            <person name="Riley R."/>
            <person name="Lipzen A."/>
            <person name="Clum A."/>
            <person name="Drula E."/>
            <person name="Henrissat B."/>
            <person name="Kohler A."/>
            <person name="Grigoriev I.V."/>
            <person name="Martin F.M."/>
            <person name="Hacquard S."/>
        </authorList>
    </citation>
    <scope>NUCLEOTIDE SEQUENCE</scope>
    <source>
        <strain evidence="9">MPI-SDFR-AT-0073</strain>
    </source>
</reference>
<proteinExistence type="inferred from homology"/>
<evidence type="ECO:0000256" key="2">
    <source>
        <dbReference type="ARBA" id="ARBA00007441"/>
    </source>
</evidence>
<feature type="domain" description="Aminotransferase class I/classII large" evidence="8">
    <location>
        <begin position="27"/>
        <end position="394"/>
    </location>
</feature>
<evidence type="ECO:0000256" key="5">
    <source>
        <dbReference type="ARBA" id="ARBA00022679"/>
    </source>
</evidence>
<dbReference type="PROSITE" id="PS00105">
    <property type="entry name" value="AA_TRANSFER_CLASS_1"/>
    <property type="match status" value="1"/>
</dbReference>
<dbReference type="GO" id="GO:0004069">
    <property type="term" value="F:L-aspartate:2-oxoglutarate aminotransferase activity"/>
    <property type="evidence" value="ECO:0007669"/>
    <property type="project" value="UniProtKB-EC"/>
</dbReference>
<evidence type="ECO:0000313" key="10">
    <source>
        <dbReference type="Proteomes" id="UP000758603"/>
    </source>
</evidence>
<sequence>MFKSALPGPPDPMFILKKLADGDSSPNKVDLGVGVYRNEQSGYHELEAVKRAKKILDKRNPGHDYESTVGNSSYLNHAADLIFGPSSQAVQDKKVASVQTISGTGANHLAALFLSRSTEFSGKTIYIGTPAWGNYDPIFRLVGLDVIKYNYYDIKSGVDFPGMLQKVETAPSKSIFVLQSCCQNPTGADLTREQWDQLGDVFKEKDVLPFFDIAYQGLGAGLDADAYGIRHFVELGLEFVVAQSFAKNFGLYGERAGVLHIVGRDEENALNIGDQLRSLIRWEFSSSPAYGSRLVTIVLEDSELSKIWRAELDSMRERLLYNRRTLYNAVANELKTPGDWISITSTQGLFCYLPLKPQQCVLLREKHHVHMLESGRINVAGLNPSNIGYVAKAIQDVVNNS</sequence>
<protein>
    <recommendedName>
        <fullName evidence="7">Aspartate aminotransferase</fullName>
        <ecNumber evidence="7">2.6.1.1</ecNumber>
    </recommendedName>
</protein>
<dbReference type="GeneID" id="70137953"/>
<comment type="cofactor">
    <cofactor evidence="1">
        <name>pyridoxal 5'-phosphate</name>
        <dbReference type="ChEBI" id="CHEBI:597326"/>
    </cofactor>
</comment>
<name>A0A9P8ZYV9_9PEZI</name>
<dbReference type="GO" id="GO:0006520">
    <property type="term" value="P:amino acid metabolic process"/>
    <property type="evidence" value="ECO:0007669"/>
    <property type="project" value="InterPro"/>
</dbReference>
<evidence type="ECO:0000313" key="9">
    <source>
        <dbReference type="EMBL" id="KAH6656507.1"/>
    </source>
</evidence>
<accession>A0A9P8ZYV9</accession>
<keyword evidence="6" id="KW-0663">Pyridoxal phosphate</keyword>
<evidence type="ECO:0000259" key="8">
    <source>
        <dbReference type="Pfam" id="PF00155"/>
    </source>
</evidence>
<dbReference type="AlphaFoldDB" id="A0A9P8ZYV9"/>
<evidence type="ECO:0000256" key="6">
    <source>
        <dbReference type="ARBA" id="ARBA00022898"/>
    </source>
</evidence>
<dbReference type="PANTHER" id="PTHR11879:SF55">
    <property type="entry name" value="GLUTAMATE OXALOACETATE TRANSAMINASE 1, ISOFORM B"/>
    <property type="match status" value="1"/>
</dbReference>
<dbReference type="Gene3D" id="3.40.640.10">
    <property type="entry name" value="Type I PLP-dependent aspartate aminotransferase-like (Major domain)"/>
    <property type="match status" value="1"/>
</dbReference>
<organism evidence="9 10">
    <name type="scientific">Truncatella angustata</name>
    <dbReference type="NCBI Taxonomy" id="152316"/>
    <lineage>
        <taxon>Eukaryota</taxon>
        <taxon>Fungi</taxon>
        <taxon>Dikarya</taxon>
        <taxon>Ascomycota</taxon>
        <taxon>Pezizomycotina</taxon>
        <taxon>Sordariomycetes</taxon>
        <taxon>Xylariomycetidae</taxon>
        <taxon>Amphisphaeriales</taxon>
        <taxon>Sporocadaceae</taxon>
        <taxon>Truncatella</taxon>
    </lineage>
</organism>
<dbReference type="Gene3D" id="3.90.1150.10">
    <property type="entry name" value="Aspartate Aminotransferase, domain 1"/>
    <property type="match status" value="1"/>
</dbReference>
<dbReference type="InterPro" id="IPR004839">
    <property type="entry name" value="Aminotransferase_I/II_large"/>
</dbReference>
<comment type="miscellaneous">
    <text evidence="7">In eukaryotes there are cytoplasmic, mitochondrial and chloroplastic isozymes.</text>
</comment>
<dbReference type="PANTHER" id="PTHR11879">
    <property type="entry name" value="ASPARTATE AMINOTRANSFERASE"/>
    <property type="match status" value="1"/>
</dbReference>
<keyword evidence="4 7" id="KW-0032">Aminotransferase</keyword>
<comment type="catalytic activity">
    <reaction evidence="7">
        <text>L-aspartate + 2-oxoglutarate = oxaloacetate + L-glutamate</text>
        <dbReference type="Rhea" id="RHEA:21824"/>
        <dbReference type="ChEBI" id="CHEBI:16452"/>
        <dbReference type="ChEBI" id="CHEBI:16810"/>
        <dbReference type="ChEBI" id="CHEBI:29985"/>
        <dbReference type="ChEBI" id="CHEBI:29991"/>
        <dbReference type="EC" id="2.6.1.1"/>
    </reaction>
</comment>
<dbReference type="InterPro" id="IPR000796">
    <property type="entry name" value="Asp_trans"/>
</dbReference>
<dbReference type="CDD" id="cd00609">
    <property type="entry name" value="AAT_like"/>
    <property type="match status" value="1"/>
</dbReference>
<comment type="subunit">
    <text evidence="3 7">Homodimer.</text>
</comment>
<dbReference type="InterPro" id="IPR004838">
    <property type="entry name" value="NHTrfase_class1_PyrdxlP-BS"/>
</dbReference>
<dbReference type="OrthoDB" id="6752799at2759"/>
<dbReference type="EMBL" id="JAGPXC010000002">
    <property type="protein sequence ID" value="KAH6656507.1"/>
    <property type="molecule type" value="Genomic_DNA"/>
</dbReference>
<dbReference type="Proteomes" id="UP000758603">
    <property type="component" value="Unassembled WGS sequence"/>
</dbReference>
<dbReference type="InterPro" id="IPR015424">
    <property type="entry name" value="PyrdxlP-dep_Trfase"/>
</dbReference>
<keyword evidence="5 7" id="KW-0808">Transferase</keyword>
<dbReference type="InterPro" id="IPR015421">
    <property type="entry name" value="PyrdxlP-dep_Trfase_major"/>
</dbReference>
<dbReference type="GO" id="GO:0030170">
    <property type="term" value="F:pyridoxal phosphate binding"/>
    <property type="evidence" value="ECO:0007669"/>
    <property type="project" value="InterPro"/>
</dbReference>
<dbReference type="EC" id="2.6.1.1" evidence="7"/>
<dbReference type="InterPro" id="IPR015422">
    <property type="entry name" value="PyrdxlP-dep_Trfase_small"/>
</dbReference>
<evidence type="ECO:0000256" key="4">
    <source>
        <dbReference type="ARBA" id="ARBA00022576"/>
    </source>
</evidence>
<evidence type="ECO:0000256" key="7">
    <source>
        <dbReference type="RuleBase" id="RU000480"/>
    </source>
</evidence>
<dbReference type="PRINTS" id="PR00799">
    <property type="entry name" value="TRANSAMINASE"/>
</dbReference>
<dbReference type="RefSeq" id="XP_045960741.1">
    <property type="nucleotide sequence ID" value="XM_046109062.1"/>
</dbReference>
<evidence type="ECO:0000256" key="1">
    <source>
        <dbReference type="ARBA" id="ARBA00001933"/>
    </source>
</evidence>
<comment type="caution">
    <text evidence="9">The sequence shown here is derived from an EMBL/GenBank/DDBJ whole genome shotgun (WGS) entry which is preliminary data.</text>
</comment>
<dbReference type="Pfam" id="PF00155">
    <property type="entry name" value="Aminotran_1_2"/>
    <property type="match status" value="1"/>
</dbReference>
<keyword evidence="10" id="KW-1185">Reference proteome</keyword>
<evidence type="ECO:0000256" key="3">
    <source>
        <dbReference type="ARBA" id="ARBA00011738"/>
    </source>
</evidence>
<gene>
    <name evidence="9" type="ORF">BKA67DRAFT_687943</name>
</gene>
<comment type="similarity">
    <text evidence="2">Belongs to the class-I pyridoxal-phosphate-dependent aminotransferase family.</text>
</comment>
<dbReference type="NCBIfam" id="NF006719">
    <property type="entry name" value="PRK09257.1"/>
    <property type="match status" value="1"/>
</dbReference>
<dbReference type="SUPFAM" id="SSF53383">
    <property type="entry name" value="PLP-dependent transferases"/>
    <property type="match status" value="1"/>
</dbReference>